<accession>J0LYL1</accession>
<evidence type="ECO:0000313" key="3">
    <source>
        <dbReference type="Proteomes" id="UP000003895"/>
    </source>
</evidence>
<protein>
    <submittedName>
        <fullName evidence="1">Putative membrane protein</fullName>
    </submittedName>
</protein>
<dbReference type="Proteomes" id="UP000003895">
    <property type="component" value="Unassembled WGS sequence"/>
</dbReference>
<sequence>MVVFACLILLVVLFFCIFALKQTIESACHPKIQALLS</sequence>
<evidence type="ECO:0000313" key="1">
    <source>
        <dbReference type="EMBL" id="EJB67345.1"/>
    </source>
</evidence>
<proteinExistence type="predicted"/>
<dbReference type="AlphaFoldDB" id="J0LYL1"/>
<evidence type="ECO:0000313" key="2">
    <source>
        <dbReference type="EMBL" id="EJB67363.1"/>
    </source>
</evidence>
<gene>
    <name evidence="1" type="ORF">HPHPH45_1074</name>
    <name evidence="2" type="ORF">HPHPH45_1092</name>
</gene>
<organism evidence="1 3">
    <name type="scientific">Helicobacter pylori Hp H-45</name>
    <dbReference type="NCBI Taxonomy" id="992050"/>
    <lineage>
        <taxon>Bacteria</taxon>
        <taxon>Pseudomonadati</taxon>
        <taxon>Campylobacterota</taxon>
        <taxon>Epsilonproteobacteria</taxon>
        <taxon>Campylobacterales</taxon>
        <taxon>Helicobacteraceae</taxon>
        <taxon>Helicobacter</taxon>
    </lineage>
</organism>
<dbReference type="EMBL" id="AKOQ01000011">
    <property type="protein sequence ID" value="EJB67345.1"/>
    <property type="molecule type" value="Genomic_DNA"/>
</dbReference>
<reference evidence="1 3" key="1">
    <citation type="journal article" date="2013" name="Pathog. Dis.">
        <title>Genome sequences of 65 Helicobacter pylori strains isolated from asymptomatic individuals and patients with gastric cancer, peptic ulcer disease, or gastritis.</title>
        <authorList>
            <person name="Blanchard T.G."/>
            <person name="Czinn S.J."/>
            <person name="Correa P."/>
            <person name="Nakazawa T."/>
            <person name="Keelan M."/>
            <person name="Morningstar L."/>
            <person name="Santana-Cruz I."/>
            <person name="Maroo A."/>
            <person name="McCracken C."/>
            <person name="Shefchek K."/>
            <person name="Daugherty S."/>
            <person name="Song Y."/>
            <person name="Fraser C.M."/>
            <person name="Fricke W.F."/>
        </authorList>
    </citation>
    <scope>NUCLEOTIDE SEQUENCE [LARGE SCALE GENOMIC DNA]</scope>
    <source>
        <strain evidence="1 3">Hp H-45</strain>
    </source>
</reference>
<comment type="caution">
    <text evidence="1">The sequence shown here is derived from an EMBL/GenBank/DDBJ whole genome shotgun (WGS) entry which is preliminary data.</text>
</comment>
<name>J0LYL1_HELPX</name>
<dbReference type="EMBL" id="AKOQ01000011">
    <property type="protein sequence ID" value="EJB67363.1"/>
    <property type="molecule type" value="Genomic_DNA"/>
</dbReference>